<organism evidence="2">
    <name type="scientific">marine sediment metagenome</name>
    <dbReference type="NCBI Taxonomy" id="412755"/>
    <lineage>
        <taxon>unclassified sequences</taxon>
        <taxon>metagenomes</taxon>
        <taxon>ecological metagenomes</taxon>
    </lineage>
</organism>
<accession>X0TP90</accession>
<evidence type="ECO:0000313" key="2">
    <source>
        <dbReference type="EMBL" id="GAF77940.1"/>
    </source>
</evidence>
<keyword evidence="1" id="KW-1133">Transmembrane helix</keyword>
<feature type="transmembrane region" description="Helical" evidence="1">
    <location>
        <begin position="12"/>
        <end position="27"/>
    </location>
</feature>
<comment type="caution">
    <text evidence="2">The sequence shown here is derived from an EMBL/GenBank/DDBJ whole genome shotgun (WGS) entry which is preliminary data.</text>
</comment>
<keyword evidence="1" id="KW-0812">Transmembrane</keyword>
<dbReference type="EMBL" id="BARS01001898">
    <property type="protein sequence ID" value="GAF77940.1"/>
    <property type="molecule type" value="Genomic_DNA"/>
</dbReference>
<name>X0TP90_9ZZZZ</name>
<dbReference type="AlphaFoldDB" id="X0TP90"/>
<protein>
    <submittedName>
        <fullName evidence="2">Uncharacterized protein</fullName>
    </submittedName>
</protein>
<feature type="transmembrane region" description="Helical" evidence="1">
    <location>
        <begin position="33"/>
        <end position="50"/>
    </location>
</feature>
<proteinExistence type="predicted"/>
<evidence type="ECO:0000256" key="1">
    <source>
        <dbReference type="SAM" id="Phobius"/>
    </source>
</evidence>
<gene>
    <name evidence="2" type="ORF">S01H1_03488</name>
</gene>
<reference evidence="2" key="1">
    <citation type="journal article" date="2014" name="Front. Microbiol.">
        <title>High frequency of phylogenetically diverse reductive dehalogenase-homologous genes in deep subseafloor sedimentary metagenomes.</title>
        <authorList>
            <person name="Kawai M."/>
            <person name="Futagami T."/>
            <person name="Toyoda A."/>
            <person name="Takaki Y."/>
            <person name="Nishi S."/>
            <person name="Hori S."/>
            <person name="Arai W."/>
            <person name="Tsubouchi T."/>
            <person name="Morono Y."/>
            <person name="Uchiyama I."/>
            <person name="Ito T."/>
            <person name="Fujiyama A."/>
            <person name="Inagaki F."/>
            <person name="Takami H."/>
        </authorList>
    </citation>
    <scope>NUCLEOTIDE SEQUENCE</scope>
    <source>
        <strain evidence="2">Expedition CK06-06</strain>
    </source>
</reference>
<keyword evidence="1" id="KW-0472">Membrane</keyword>
<sequence length="57" mass="6906">MKELLKSLKQDWLIWSMVPVWLASIIMHNIKIFQYYMGGMIVFLVGRIIVRRIRKIK</sequence>